<comment type="caution">
    <text evidence="3">The sequence shown here is derived from an EMBL/GenBank/DDBJ whole genome shotgun (WGS) entry which is preliminary data.</text>
</comment>
<feature type="chain" id="PRO_5035819088" description="Transmembrane protein" evidence="2">
    <location>
        <begin position="17"/>
        <end position="119"/>
    </location>
</feature>
<keyword evidence="2" id="KW-0732">Signal</keyword>
<reference evidence="3" key="1">
    <citation type="submission" date="2021-01" db="EMBL/GenBank/DDBJ databases">
        <authorList>
            <consortium name="Genoscope - CEA"/>
            <person name="William W."/>
        </authorList>
    </citation>
    <scope>NUCLEOTIDE SEQUENCE</scope>
</reference>
<accession>A0A8S1LYA5</accession>
<keyword evidence="1" id="KW-1133">Transmembrane helix</keyword>
<evidence type="ECO:0000256" key="2">
    <source>
        <dbReference type="SAM" id="SignalP"/>
    </source>
</evidence>
<sequence>MICILFQVILLQGLDKFIVFDIISMLFINQVQNQIQITTFFYDYIKTNQKFISANISMKQQYHLVMQELRIAAQQLLYDEHYQLLKQILTLIVLFSQLYFSYYFLQAIQQISMRTKYTI</sequence>
<dbReference type="Proteomes" id="UP000688137">
    <property type="component" value="Unassembled WGS sequence"/>
</dbReference>
<evidence type="ECO:0000313" key="3">
    <source>
        <dbReference type="EMBL" id="CAD8070521.1"/>
    </source>
</evidence>
<dbReference type="EMBL" id="CAJJDM010000046">
    <property type="protein sequence ID" value="CAD8070521.1"/>
    <property type="molecule type" value="Genomic_DNA"/>
</dbReference>
<evidence type="ECO:0008006" key="5">
    <source>
        <dbReference type="Google" id="ProtNLM"/>
    </source>
</evidence>
<name>A0A8S1LYA5_PARPR</name>
<keyword evidence="4" id="KW-1185">Reference proteome</keyword>
<gene>
    <name evidence="3" type="ORF">PPRIM_AZ9-3.1.T0460005</name>
</gene>
<proteinExistence type="predicted"/>
<dbReference type="AlphaFoldDB" id="A0A8S1LYA5"/>
<keyword evidence="1" id="KW-0472">Membrane</keyword>
<evidence type="ECO:0000256" key="1">
    <source>
        <dbReference type="SAM" id="Phobius"/>
    </source>
</evidence>
<protein>
    <recommendedName>
        <fullName evidence="5">Transmembrane protein</fullName>
    </recommendedName>
</protein>
<organism evidence="3 4">
    <name type="scientific">Paramecium primaurelia</name>
    <dbReference type="NCBI Taxonomy" id="5886"/>
    <lineage>
        <taxon>Eukaryota</taxon>
        <taxon>Sar</taxon>
        <taxon>Alveolata</taxon>
        <taxon>Ciliophora</taxon>
        <taxon>Intramacronucleata</taxon>
        <taxon>Oligohymenophorea</taxon>
        <taxon>Peniculida</taxon>
        <taxon>Parameciidae</taxon>
        <taxon>Paramecium</taxon>
    </lineage>
</organism>
<keyword evidence="1" id="KW-0812">Transmembrane</keyword>
<feature type="transmembrane region" description="Helical" evidence="1">
    <location>
        <begin position="84"/>
        <end position="105"/>
    </location>
</feature>
<feature type="signal peptide" evidence="2">
    <location>
        <begin position="1"/>
        <end position="16"/>
    </location>
</feature>
<evidence type="ECO:0000313" key="4">
    <source>
        <dbReference type="Proteomes" id="UP000688137"/>
    </source>
</evidence>